<feature type="binding site" evidence="5">
    <location>
        <position position="165"/>
    </location>
    <ligand>
        <name>S-adenosyl-L-methionine</name>
        <dbReference type="ChEBI" id="CHEBI:59789"/>
    </ligand>
</feature>
<dbReference type="GO" id="GO:0061542">
    <property type="term" value="F:3-demethylubiquinol 3-O-methyltransferase activity"/>
    <property type="evidence" value="ECO:0007669"/>
    <property type="project" value="UniProtKB-UniRule"/>
</dbReference>
<feature type="binding site" evidence="5">
    <location>
        <position position="63"/>
    </location>
    <ligand>
        <name>S-adenosyl-L-methionine</name>
        <dbReference type="ChEBI" id="CHEBI:59789"/>
    </ligand>
</feature>
<dbReference type="GO" id="GO:0046872">
    <property type="term" value="F:metal ion binding"/>
    <property type="evidence" value="ECO:0007669"/>
    <property type="project" value="UniProtKB-KW"/>
</dbReference>
<evidence type="ECO:0000256" key="3">
    <source>
        <dbReference type="ARBA" id="ARBA00022688"/>
    </source>
</evidence>
<evidence type="ECO:0000256" key="4">
    <source>
        <dbReference type="ARBA" id="ARBA00022691"/>
    </source>
</evidence>
<comment type="subcellular location">
    <subcellularLocation>
        <location evidence="5">Mitochondrion inner membrane</location>
        <topology evidence="5">Peripheral membrane protein</topology>
        <orientation evidence="5">Matrix side</orientation>
    </subcellularLocation>
</comment>
<organism evidence="6 7">
    <name type="scientific">Protomyces lactucae-debilis</name>
    <dbReference type="NCBI Taxonomy" id="2754530"/>
    <lineage>
        <taxon>Eukaryota</taxon>
        <taxon>Fungi</taxon>
        <taxon>Dikarya</taxon>
        <taxon>Ascomycota</taxon>
        <taxon>Taphrinomycotina</taxon>
        <taxon>Taphrinomycetes</taxon>
        <taxon>Taphrinales</taxon>
        <taxon>Protomycetaceae</taxon>
        <taxon>Protomyces</taxon>
    </lineage>
</organism>
<comment type="function">
    <text evidence="5">O-methyltransferase required for two non-consecutive steps during ubiquinone biosynthesis. Catalyzes the 2 O-methylation of 3,4-dihydroxy-5-(all-trans-polyprenyl)benzoic acid into 4-hydroxy-3-methoxy-5-(all-trans-polyprenyl)benzoic acid. Also catalyzes the last step of ubiquinone biosynthesis by mediating methylation of 3-demethylubiquinone into ubiquinone. Also able to mediate the methylation of 3-demethylubiquinol into ubiquinol.</text>
</comment>
<dbReference type="Proteomes" id="UP000193685">
    <property type="component" value="Unassembled WGS sequence"/>
</dbReference>
<keyword evidence="1 5" id="KW-0489">Methyltransferase</keyword>
<evidence type="ECO:0000256" key="1">
    <source>
        <dbReference type="ARBA" id="ARBA00022603"/>
    </source>
</evidence>
<dbReference type="Gene3D" id="3.40.50.150">
    <property type="entry name" value="Vaccinia Virus protein VP39"/>
    <property type="match status" value="1"/>
</dbReference>
<dbReference type="OrthoDB" id="3265906at2759"/>
<dbReference type="CDD" id="cd02440">
    <property type="entry name" value="AdoMet_MTases"/>
    <property type="match status" value="1"/>
</dbReference>
<gene>
    <name evidence="5" type="primary">COQ3</name>
    <name evidence="6" type="ORF">BCR37DRAFT_410492</name>
</gene>
<dbReference type="UniPathway" id="UPA00232"/>
<keyword evidence="5" id="KW-0999">Mitochondrion inner membrane</keyword>
<dbReference type="EC" id="2.1.1.64" evidence="5"/>
<feature type="binding site" evidence="5">
    <location>
        <position position="96"/>
    </location>
    <ligand>
        <name>S-adenosyl-L-methionine</name>
        <dbReference type="ChEBI" id="CHEBI:59789"/>
    </ligand>
</feature>
<comment type="subunit">
    <text evidence="5">Component of a multi-subunit COQ enzyme complex, composed of at least COQ3, COQ4, COQ5, COQ6, COQ7 and COQ9.</text>
</comment>
<dbReference type="STRING" id="56484.A0A1Y2F7P8"/>
<dbReference type="AlphaFoldDB" id="A0A1Y2F7P8"/>
<comment type="catalytic activity">
    <reaction evidence="5">
        <text>a 3-demethylubiquinone + S-adenosyl-L-methionine = a ubiquinone + S-adenosyl-L-homocysteine</text>
        <dbReference type="Rhea" id="RHEA:81215"/>
        <dbReference type="Rhea" id="RHEA-COMP:9565"/>
        <dbReference type="Rhea" id="RHEA-COMP:19654"/>
        <dbReference type="ChEBI" id="CHEBI:16389"/>
        <dbReference type="ChEBI" id="CHEBI:57856"/>
        <dbReference type="ChEBI" id="CHEBI:59789"/>
        <dbReference type="ChEBI" id="CHEBI:231825"/>
    </reaction>
</comment>
<dbReference type="SUPFAM" id="SSF53335">
    <property type="entry name" value="S-adenosyl-L-methionine-dependent methyltransferases"/>
    <property type="match status" value="1"/>
</dbReference>
<dbReference type="NCBIfam" id="TIGR01983">
    <property type="entry name" value="UbiG"/>
    <property type="match status" value="1"/>
</dbReference>
<dbReference type="PANTHER" id="PTHR43464:SF19">
    <property type="entry name" value="UBIQUINONE BIOSYNTHESIS O-METHYLTRANSFERASE, MITOCHONDRIAL"/>
    <property type="match status" value="1"/>
</dbReference>
<dbReference type="GO" id="GO:0032259">
    <property type="term" value="P:methylation"/>
    <property type="evidence" value="ECO:0007669"/>
    <property type="project" value="UniProtKB-KW"/>
</dbReference>
<evidence type="ECO:0000313" key="6">
    <source>
        <dbReference type="EMBL" id="ORY79922.1"/>
    </source>
</evidence>
<feature type="binding site" evidence="5">
    <location>
        <position position="169"/>
    </location>
    <ligand>
        <name>Mg(2+)</name>
        <dbReference type="ChEBI" id="CHEBI:18420"/>
    </ligand>
</feature>
<comment type="cofactor">
    <cofactor evidence="5">
        <name>Mg(2+)</name>
        <dbReference type="ChEBI" id="CHEBI:18420"/>
    </cofactor>
</comment>
<keyword evidence="3 5" id="KW-0831">Ubiquinone biosynthesis</keyword>
<dbReference type="EC" id="2.1.1.-" evidence="5"/>
<name>A0A1Y2F7P8_PROLT</name>
<sequence length="282" mass="31404">MRSSVCRIAQRTQLSSSFASRPSVRRSLSSASADEISHFDALAATWWDTEGSSALLHKMNPARISFMRRHLLAASDASQQLQASGWLAGKRVLDVGCGGGILTESLARLGGQVLGIDASQRAITVAKEHAARQGIAVEYQQVLAEKLLERVKEGQEKPFQVIAAMEIIEHVEQPARFLETLLGLLEEDGWLFLSTIEKTVFAKLLTCTLAEDILRLVPKGTHNYDKFIPKQALMSWCRQLDVQVVDTRGIIYEPWRGAWTVLEPGQTWGEQCNYIMALRKRA</sequence>
<feature type="binding site" evidence="5">
    <location>
        <position position="170"/>
    </location>
    <ligand>
        <name>Mg(2+)</name>
        <dbReference type="ChEBI" id="CHEBI:18420"/>
    </ligand>
</feature>
<comment type="catalytic activity">
    <reaction evidence="5">
        <text>a 3,4-dihydroxy-5-(all-trans-polyprenyl)benzoate + S-adenosyl-L-methionine = a 4-hydroxy-3-methoxy-5-(all-trans-polyprenyl)benzoate + S-adenosyl-L-homocysteine + H(+)</text>
        <dbReference type="Rhea" id="RHEA:44452"/>
        <dbReference type="Rhea" id="RHEA-COMP:10930"/>
        <dbReference type="Rhea" id="RHEA-COMP:10931"/>
        <dbReference type="ChEBI" id="CHEBI:15378"/>
        <dbReference type="ChEBI" id="CHEBI:57856"/>
        <dbReference type="ChEBI" id="CHEBI:59789"/>
        <dbReference type="ChEBI" id="CHEBI:64694"/>
        <dbReference type="ChEBI" id="CHEBI:84443"/>
        <dbReference type="EC" id="2.1.1.114"/>
    </reaction>
</comment>
<dbReference type="GO" id="GO:0031314">
    <property type="term" value="C:extrinsic component of mitochondrial inner membrane"/>
    <property type="evidence" value="ECO:0007669"/>
    <property type="project" value="UniProtKB-UniRule"/>
</dbReference>
<feature type="binding site" evidence="5">
    <location>
        <position position="117"/>
    </location>
    <ligand>
        <name>S-adenosyl-L-methionine</name>
        <dbReference type="ChEBI" id="CHEBI:59789"/>
    </ligand>
</feature>
<dbReference type="InterPro" id="IPR029063">
    <property type="entry name" value="SAM-dependent_MTases_sf"/>
</dbReference>
<keyword evidence="5" id="KW-0460">Magnesium</keyword>
<dbReference type="EMBL" id="MCFI01000014">
    <property type="protein sequence ID" value="ORY79922.1"/>
    <property type="molecule type" value="Genomic_DNA"/>
</dbReference>
<feature type="binding site" evidence="5">
    <location>
        <position position="166"/>
    </location>
    <ligand>
        <name>Mg(2+)</name>
        <dbReference type="ChEBI" id="CHEBI:18420"/>
    </ligand>
</feature>
<dbReference type="OMA" id="LASRWWD"/>
<comment type="caution">
    <text evidence="6">The sequence shown here is derived from an EMBL/GenBank/DDBJ whole genome shotgun (WGS) entry which is preliminary data.</text>
</comment>
<keyword evidence="4 5" id="KW-0949">S-adenosyl-L-methionine</keyword>
<dbReference type="EC" id="2.1.1.114" evidence="5"/>
<comment type="catalytic activity">
    <reaction evidence="5">
        <text>a 3-demethylubiquinol + S-adenosyl-L-methionine = a ubiquinol + S-adenosyl-L-homocysteine + H(+)</text>
        <dbReference type="Rhea" id="RHEA:44380"/>
        <dbReference type="Rhea" id="RHEA-COMP:9566"/>
        <dbReference type="Rhea" id="RHEA-COMP:10914"/>
        <dbReference type="ChEBI" id="CHEBI:15378"/>
        <dbReference type="ChEBI" id="CHEBI:17976"/>
        <dbReference type="ChEBI" id="CHEBI:57856"/>
        <dbReference type="ChEBI" id="CHEBI:59789"/>
        <dbReference type="ChEBI" id="CHEBI:84422"/>
        <dbReference type="EC" id="2.1.1.64"/>
    </reaction>
</comment>
<protein>
    <recommendedName>
        <fullName evidence="5">Ubiquinone biosynthesis O-methyltransferase, mitochondrial</fullName>
    </recommendedName>
    <alternativeName>
        <fullName evidence="5">3-demethylubiquinol 3-O-methyltransferase</fullName>
        <ecNumber evidence="5">2.1.1.64</ecNumber>
    </alternativeName>
    <alternativeName>
        <fullName evidence="5">3-demethylubiquinone 3-O-methyltransferase</fullName>
        <ecNumber evidence="5">2.1.1.-</ecNumber>
    </alternativeName>
    <alternativeName>
        <fullName evidence="5">Polyprenyldihydroxybenzoate methyltransferase</fullName>
        <ecNumber evidence="5">2.1.1.114</ecNumber>
    </alternativeName>
</protein>
<reference evidence="6 7" key="1">
    <citation type="submission" date="2016-07" db="EMBL/GenBank/DDBJ databases">
        <title>Pervasive Adenine N6-methylation of Active Genes in Fungi.</title>
        <authorList>
            <consortium name="DOE Joint Genome Institute"/>
            <person name="Mondo S.J."/>
            <person name="Dannebaum R.O."/>
            <person name="Kuo R.C."/>
            <person name="Labutti K."/>
            <person name="Haridas S."/>
            <person name="Kuo A."/>
            <person name="Salamov A."/>
            <person name="Ahrendt S.R."/>
            <person name="Lipzen A."/>
            <person name="Sullivan W."/>
            <person name="Andreopoulos W.B."/>
            <person name="Clum A."/>
            <person name="Lindquist E."/>
            <person name="Daum C."/>
            <person name="Ramamoorthy G.K."/>
            <person name="Gryganskyi A."/>
            <person name="Culley D."/>
            <person name="Magnuson J.K."/>
            <person name="James T.Y."/>
            <person name="O'Malley M.A."/>
            <person name="Stajich J.E."/>
            <person name="Spatafora J.W."/>
            <person name="Visel A."/>
            <person name="Grigoriev I.V."/>
        </authorList>
    </citation>
    <scope>NUCLEOTIDE SEQUENCE [LARGE SCALE GENOMIC DNA]</scope>
    <source>
        <strain evidence="6 7">12-1054</strain>
    </source>
</reference>
<dbReference type="HAMAP" id="MF_00472">
    <property type="entry name" value="UbiG"/>
    <property type="match status" value="1"/>
</dbReference>
<keyword evidence="5" id="KW-0472">Membrane</keyword>
<evidence type="ECO:0000313" key="7">
    <source>
        <dbReference type="Proteomes" id="UP000193685"/>
    </source>
</evidence>
<accession>A0A1Y2F7P8</accession>
<dbReference type="GO" id="GO:0120537">
    <property type="term" value="F:3-demethylubiquinone 3-O-methyltransferase activity"/>
    <property type="evidence" value="ECO:0007669"/>
    <property type="project" value="RHEA"/>
</dbReference>
<keyword evidence="7" id="KW-1185">Reference proteome</keyword>
<dbReference type="Pfam" id="PF13489">
    <property type="entry name" value="Methyltransf_23"/>
    <property type="match status" value="1"/>
</dbReference>
<dbReference type="InterPro" id="IPR010233">
    <property type="entry name" value="UbiG_MeTrfase"/>
</dbReference>
<comment type="similarity">
    <text evidence="5">Belongs to the class I-like SAM-binding methyltransferase superfamily. UbiG/COQ3 family.</text>
</comment>
<keyword evidence="5" id="KW-0496">Mitochondrion</keyword>
<dbReference type="GO" id="GO:0010420">
    <property type="term" value="F:polyprenyldihydroxybenzoate methyltransferase activity"/>
    <property type="evidence" value="ECO:0007669"/>
    <property type="project" value="UniProtKB-UniRule"/>
</dbReference>
<dbReference type="PANTHER" id="PTHR43464">
    <property type="entry name" value="METHYLTRANSFERASE"/>
    <property type="match status" value="1"/>
</dbReference>
<evidence type="ECO:0000256" key="5">
    <source>
        <dbReference type="HAMAP-Rule" id="MF_03190"/>
    </source>
</evidence>
<proteinExistence type="inferred from homology"/>
<evidence type="ECO:0000256" key="2">
    <source>
        <dbReference type="ARBA" id="ARBA00022679"/>
    </source>
</evidence>
<keyword evidence="5" id="KW-0479">Metal-binding</keyword>
<keyword evidence="2 5" id="KW-0808">Transferase</keyword>
<comment type="pathway">
    <text evidence="5">Cofactor biosynthesis; ubiquinone biosynthesis.</text>
</comment>